<dbReference type="SUPFAM" id="SSF51215">
    <property type="entry name" value="Regulatory protein AraC"/>
    <property type="match status" value="1"/>
</dbReference>
<protein>
    <submittedName>
        <fullName evidence="5">DNA-binding transcriptional regulator AraC</fullName>
    </submittedName>
</protein>
<gene>
    <name evidence="5" type="ORF">DSM106044_03254</name>
</gene>
<dbReference type="Proteomes" id="UP000306509">
    <property type="component" value="Unassembled WGS sequence"/>
</dbReference>
<feature type="domain" description="HTH araC/xylS-type" evidence="4">
    <location>
        <begin position="207"/>
        <end position="305"/>
    </location>
</feature>
<dbReference type="SUPFAM" id="SSF46689">
    <property type="entry name" value="Homeodomain-like"/>
    <property type="match status" value="1"/>
</dbReference>
<keyword evidence="2 5" id="KW-0238">DNA-binding</keyword>
<evidence type="ECO:0000256" key="1">
    <source>
        <dbReference type="ARBA" id="ARBA00023015"/>
    </source>
</evidence>
<evidence type="ECO:0000313" key="6">
    <source>
        <dbReference type="Proteomes" id="UP000306509"/>
    </source>
</evidence>
<sequence>MLAYMIKDMNGIIGQGMSFLEIERTKEMKIPERLYRNQTMHYNITHSPQDGVLSCGFLHKPNTGFSQSDLVFEHYGAFLLLDGSGSYKDSEGYEYDLEPGAYIQRLPGRKHTTMVNPDGKWLEFFVCFGKKTYENLRDLKLISDTPVIYPGLTPHTFQKCNYLMECFRKLPEEQLSVLYLYSQEFAIEMFRSARNSYVDGREVAKMQKAEELLCQRKPCFLNAREVSDCISMSYDRFRKKFKDMYGISPGAYQIDSRINYSKTLLLDTGKNLNEIALLCNFADGFSYSKAFKKHCNISPQEFRKNHLNL</sequence>
<keyword evidence="3" id="KW-0804">Transcription</keyword>
<dbReference type="EMBL" id="QGQD01000061">
    <property type="protein sequence ID" value="TLC99952.1"/>
    <property type="molecule type" value="Genomic_DNA"/>
</dbReference>
<evidence type="ECO:0000256" key="2">
    <source>
        <dbReference type="ARBA" id="ARBA00023125"/>
    </source>
</evidence>
<dbReference type="Pfam" id="PF12833">
    <property type="entry name" value="HTH_18"/>
    <property type="match status" value="1"/>
</dbReference>
<evidence type="ECO:0000256" key="3">
    <source>
        <dbReference type="ARBA" id="ARBA00023163"/>
    </source>
</evidence>
<organism evidence="5 6">
    <name type="scientific">Robinsoniella peoriensis</name>
    <dbReference type="NCBI Taxonomy" id="180332"/>
    <lineage>
        <taxon>Bacteria</taxon>
        <taxon>Bacillati</taxon>
        <taxon>Bacillota</taxon>
        <taxon>Clostridia</taxon>
        <taxon>Lachnospirales</taxon>
        <taxon>Lachnospiraceae</taxon>
        <taxon>Robinsoniella</taxon>
    </lineage>
</organism>
<dbReference type="InterPro" id="IPR018062">
    <property type="entry name" value="HTH_AraC-typ_CS"/>
</dbReference>
<dbReference type="GO" id="GO:0043565">
    <property type="term" value="F:sequence-specific DNA binding"/>
    <property type="evidence" value="ECO:0007669"/>
    <property type="project" value="InterPro"/>
</dbReference>
<evidence type="ECO:0000313" key="5">
    <source>
        <dbReference type="EMBL" id="TLC99952.1"/>
    </source>
</evidence>
<reference evidence="5 6" key="1">
    <citation type="journal article" date="2019" name="Anaerobe">
        <title>Detection of Robinsoniella peoriensis in multiple bone samples of a trauma patient.</title>
        <authorList>
            <person name="Schrottner P."/>
            <person name="Hartwich K."/>
            <person name="Bunk B."/>
            <person name="Schober I."/>
            <person name="Helbig S."/>
            <person name="Rudolph W.W."/>
            <person name="Gunzer F."/>
        </authorList>
    </citation>
    <scope>NUCLEOTIDE SEQUENCE [LARGE SCALE GENOMIC DNA]</scope>
    <source>
        <strain evidence="5 6">DSM 106044</strain>
    </source>
</reference>
<dbReference type="GO" id="GO:0003700">
    <property type="term" value="F:DNA-binding transcription factor activity"/>
    <property type="evidence" value="ECO:0007669"/>
    <property type="project" value="InterPro"/>
</dbReference>
<dbReference type="PANTHER" id="PTHR43280:SF2">
    <property type="entry name" value="HTH-TYPE TRANSCRIPTIONAL REGULATOR EXSA"/>
    <property type="match status" value="1"/>
</dbReference>
<comment type="caution">
    <text evidence="5">The sequence shown here is derived from an EMBL/GenBank/DDBJ whole genome shotgun (WGS) entry which is preliminary data.</text>
</comment>
<name>A0A4U8Q765_9FIRM</name>
<dbReference type="PROSITE" id="PS00041">
    <property type="entry name" value="HTH_ARAC_FAMILY_1"/>
    <property type="match status" value="1"/>
</dbReference>
<keyword evidence="6" id="KW-1185">Reference proteome</keyword>
<proteinExistence type="predicted"/>
<keyword evidence="1" id="KW-0805">Transcription regulation</keyword>
<dbReference type="PANTHER" id="PTHR43280">
    <property type="entry name" value="ARAC-FAMILY TRANSCRIPTIONAL REGULATOR"/>
    <property type="match status" value="1"/>
</dbReference>
<dbReference type="AlphaFoldDB" id="A0A4U8Q765"/>
<accession>A0A4U8Q765</accession>
<dbReference type="Gene3D" id="1.10.10.60">
    <property type="entry name" value="Homeodomain-like"/>
    <property type="match status" value="2"/>
</dbReference>
<evidence type="ECO:0000259" key="4">
    <source>
        <dbReference type="PROSITE" id="PS01124"/>
    </source>
</evidence>
<dbReference type="InterPro" id="IPR009057">
    <property type="entry name" value="Homeodomain-like_sf"/>
</dbReference>
<dbReference type="InterPro" id="IPR018060">
    <property type="entry name" value="HTH_AraC"/>
</dbReference>
<dbReference type="SMART" id="SM00342">
    <property type="entry name" value="HTH_ARAC"/>
    <property type="match status" value="1"/>
</dbReference>
<dbReference type="InterPro" id="IPR037923">
    <property type="entry name" value="HTH-like"/>
</dbReference>
<dbReference type="STRING" id="180332.GCA_000797495_00973"/>
<dbReference type="PROSITE" id="PS01124">
    <property type="entry name" value="HTH_ARAC_FAMILY_2"/>
    <property type="match status" value="1"/>
</dbReference>